<comment type="caution">
    <text evidence="6">The sequence shown here is derived from an EMBL/GenBank/DDBJ whole genome shotgun (WGS) entry which is preliminary data.</text>
</comment>
<dbReference type="Pfam" id="PF00196">
    <property type="entry name" value="GerE"/>
    <property type="match status" value="1"/>
</dbReference>
<feature type="modified residue" description="4-aspartylphosphate" evidence="3">
    <location>
        <position position="55"/>
    </location>
</feature>
<evidence type="ECO:0000313" key="7">
    <source>
        <dbReference type="Proteomes" id="UP001596415"/>
    </source>
</evidence>
<dbReference type="CDD" id="cd06170">
    <property type="entry name" value="LuxR_C_like"/>
    <property type="match status" value="1"/>
</dbReference>
<evidence type="ECO:0000256" key="1">
    <source>
        <dbReference type="ARBA" id="ARBA00022553"/>
    </source>
</evidence>
<dbReference type="PROSITE" id="PS00622">
    <property type="entry name" value="HTH_LUXR_1"/>
    <property type="match status" value="1"/>
</dbReference>
<evidence type="ECO:0000259" key="4">
    <source>
        <dbReference type="PROSITE" id="PS50043"/>
    </source>
</evidence>
<organism evidence="6 7">
    <name type="scientific">Jejudonia soesokkakensis</name>
    <dbReference type="NCBI Taxonomy" id="1323432"/>
    <lineage>
        <taxon>Bacteria</taxon>
        <taxon>Pseudomonadati</taxon>
        <taxon>Bacteroidota</taxon>
        <taxon>Flavobacteriia</taxon>
        <taxon>Flavobacteriales</taxon>
        <taxon>Flavobacteriaceae</taxon>
        <taxon>Jejudonia</taxon>
    </lineage>
</organism>
<feature type="domain" description="Response regulatory" evidence="5">
    <location>
        <begin position="5"/>
        <end position="120"/>
    </location>
</feature>
<dbReference type="InterPro" id="IPR051015">
    <property type="entry name" value="EvgA-like"/>
</dbReference>
<dbReference type="InterPro" id="IPR001789">
    <property type="entry name" value="Sig_transdc_resp-reg_receiver"/>
</dbReference>
<dbReference type="InterPro" id="IPR058245">
    <property type="entry name" value="NreC/VraR/RcsB-like_REC"/>
</dbReference>
<keyword evidence="2" id="KW-0238">DNA-binding</keyword>
<dbReference type="PROSITE" id="PS50110">
    <property type="entry name" value="RESPONSE_REGULATORY"/>
    <property type="match status" value="1"/>
</dbReference>
<feature type="domain" description="HTH luxR-type" evidence="4">
    <location>
        <begin position="141"/>
        <end position="206"/>
    </location>
</feature>
<evidence type="ECO:0000313" key="6">
    <source>
        <dbReference type="EMBL" id="MFC7358295.1"/>
    </source>
</evidence>
<dbReference type="PANTHER" id="PTHR45566:SF2">
    <property type="entry name" value="NARL SUBFAMILY"/>
    <property type="match status" value="1"/>
</dbReference>
<dbReference type="InterPro" id="IPR000792">
    <property type="entry name" value="Tscrpt_reg_LuxR_C"/>
</dbReference>
<protein>
    <submittedName>
        <fullName evidence="6">Response regulator</fullName>
    </submittedName>
</protein>
<keyword evidence="1 3" id="KW-0597">Phosphoprotein</keyword>
<dbReference type="RefSeq" id="WP_380218234.1">
    <property type="nucleotide sequence ID" value="NZ_JBHTBN010000006.1"/>
</dbReference>
<dbReference type="SUPFAM" id="SSF46894">
    <property type="entry name" value="C-terminal effector domain of the bipartite response regulators"/>
    <property type="match status" value="1"/>
</dbReference>
<dbReference type="Pfam" id="PF00072">
    <property type="entry name" value="Response_reg"/>
    <property type="match status" value="1"/>
</dbReference>
<gene>
    <name evidence="6" type="ORF">ACFQO1_11395</name>
</gene>
<dbReference type="Gene3D" id="3.40.50.2300">
    <property type="match status" value="1"/>
</dbReference>
<dbReference type="SMART" id="SM00421">
    <property type="entry name" value="HTH_LUXR"/>
    <property type="match status" value="1"/>
</dbReference>
<dbReference type="Proteomes" id="UP001596415">
    <property type="component" value="Unassembled WGS sequence"/>
</dbReference>
<dbReference type="SMART" id="SM00448">
    <property type="entry name" value="REC"/>
    <property type="match status" value="1"/>
</dbReference>
<dbReference type="CDD" id="cd17535">
    <property type="entry name" value="REC_NarL-like"/>
    <property type="match status" value="1"/>
</dbReference>
<proteinExistence type="predicted"/>
<evidence type="ECO:0000256" key="2">
    <source>
        <dbReference type="ARBA" id="ARBA00023125"/>
    </source>
</evidence>
<name>A0ABW2MWP1_9FLAO</name>
<accession>A0ABW2MWP1</accession>
<dbReference type="PANTHER" id="PTHR45566">
    <property type="entry name" value="HTH-TYPE TRANSCRIPTIONAL REGULATOR YHJB-RELATED"/>
    <property type="match status" value="1"/>
</dbReference>
<evidence type="ECO:0000256" key="3">
    <source>
        <dbReference type="PROSITE-ProRule" id="PRU00169"/>
    </source>
</evidence>
<keyword evidence="7" id="KW-1185">Reference proteome</keyword>
<dbReference type="PRINTS" id="PR00038">
    <property type="entry name" value="HTHLUXR"/>
</dbReference>
<dbReference type="EMBL" id="JBHTBN010000006">
    <property type="protein sequence ID" value="MFC7358295.1"/>
    <property type="molecule type" value="Genomic_DNA"/>
</dbReference>
<dbReference type="SUPFAM" id="SSF52172">
    <property type="entry name" value="CheY-like"/>
    <property type="match status" value="1"/>
</dbReference>
<dbReference type="InterPro" id="IPR016032">
    <property type="entry name" value="Sig_transdc_resp-reg_C-effctor"/>
</dbReference>
<dbReference type="PROSITE" id="PS50043">
    <property type="entry name" value="HTH_LUXR_2"/>
    <property type="match status" value="1"/>
</dbReference>
<sequence>MIPDSILVADDHPMLLKGLCDELKGKNYNVIGAAIDGGQAIEFIIKDEPNIAIIDIEMPVLSGFEVISESVAHGVCTKFIILTSHKEKAFVLKAKKFNIQGYLLKDEPFTEIEKCIKRVASGASYFSNSFDHILKTQIHPEMERIRNLSPSERTITKLIANGKTSKEISEELSISIRTVQKHRANIIKKLELPPSSDSLHQWAKENIELLFSI</sequence>
<evidence type="ECO:0000259" key="5">
    <source>
        <dbReference type="PROSITE" id="PS50110"/>
    </source>
</evidence>
<dbReference type="InterPro" id="IPR011006">
    <property type="entry name" value="CheY-like_superfamily"/>
</dbReference>
<reference evidence="7" key="1">
    <citation type="journal article" date="2019" name="Int. J. Syst. Evol. Microbiol.">
        <title>The Global Catalogue of Microorganisms (GCM) 10K type strain sequencing project: providing services to taxonomists for standard genome sequencing and annotation.</title>
        <authorList>
            <consortium name="The Broad Institute Genomics Platform"/>
            <consortium name="The Broad Institute Genome Sequencing Center for Infectious Disease"/>
            <person name="Wu L."/>
            <person name="Ma J."/>
        </authorList>
    </citation>
    <scope>NUCLEOTIDE SEQUENCE [LARGE SCALE GENOMIC DNA]</scope>
    <source>
        <strain evidence="7">CGMCC 1.16306</strain>
    </source>
</reference>